<evidence type="ECO:0000313" key="2">
    <source>
        <dbReference type="Proteomes" id="UP000450161"/>
    </source>
</evidence>
<keyword evidence="1" id="KW-0808">Transferase</keyword>
<dbReference type="AlphaFoldDB" id="A0A6I2TZH3"/>
<keyword evidence="1" id="KW-0418">Kinase</keyword>
<dbReference type="RefSeq" id="WP_154480691.1">
    <property type="nucleotide sequence ID" value="NZ_JADYTV010000004.1"/>
</dbReference>
<name>A0A6I2TZH3_9BACT</name>
<comment type="caution">
    <text evidence="1">The sequence shown here is derived from an EMBL/GenBank/DDBJ whole genome shotgun (WGS) entry which is preliminary data.</text>
</comment>
<evidence type="ECO:0000313" key="1">
    <source>
        <dbReference type="EMBL" id="MST77160.1"/>
    </source>
</evidence>
<proteinExistence type="predicted"/>
<gene>
    <name evidence="1" type="ORF">FYJ72_05550</name>
</gene>
<dbReference type="Proteomes" id="UP000450161">
    <property type="component" value="Unassembled WGS sequence"/>
</dbReference>
<protein>
    <submittedName>
        <fullName evidence="1">Dephospho-CoA kinase</fullName>
    </submittedName>
</protein>
<dbReference type="EMBL" id="VUNF01000007">
    <property type="protein sequence ID" value="MST77160.1"/>
    <property type="molecule type" value="Genomic_DNA"/>
</dbReference>
<sequence length="80" mass="9221">MITKRTVLNEAQLELLDLVSVMDSKEEIEGLRKAITDYLGSQLKGELDKLWANGTLNEEKVESFRTLHERTPYHKEKVSC</sequence>
<accession>A0A6I2TZH3</accession>
<reference evidence="1 2" key="1">
    <citation type="submission" date="2019-08" db="EMBL/GenBank/DDBJ databases">
        <title>In-depth cultivation of the pig gut microbiome towards novel bacterial diversity and tailored functional studies.</title>
        <authorList>
            <person name="Wylensek D."/>
            <person name="Hitch T.C.A."/>
            <person name="Clavel T."/>
        </authorList>
    </citation>
    <scope>NUCLEOTIDE SEQUENCE [LARGE SCALE GENOMIC DNA]</scope>
    <source>
        <strain evidence="1 2">LKV-178-WT-2C</strain>
    </source>
</reference>
<dbReference type="GO" id="GO:0016301">
    <property type="term" value="F:kinase activity"/>
    <property type="evidence" value="ECO:0007669"/>
    <property type="project" value="UniProtKB-KW"/>
</dbReference>
<organism evidence="1 2">
    <name type="scientific">Segatella copri</name>
    <dbReference type="NCBI Taxonomy" id="165179"/>
    <lineage>
        <taxon>Bacteria</taxon>
        <taxon>Pseudomonadati</taxon>
        <taxon>Bacteroidota</taxon>
        <taxon>Bacteroidia</taxon>
        <taxon>Bacteroidales</taxon>
        <taxon>Prevotellaceae</taxon>
        <taxon>Segatella</taxon>
    </lineage>
</organism>